<sequence length="291" mass="33927">MTDRFSESQMLRLVEVYRDYECLWNMWSDLYKNREARQIAYMEIYRRLNIPGLELKDIPKKIKNLRSSYCQELKRMENSIRQGNTGESLYEPRVSWFSLAESYLKPFIKRHELIAPDPSVIPAGEMTSYGHSQTNVNYGSKEELLAESLRRKEIKREDESEEESFNEENTKNIKRCSYENTQTFKNNGISSGFSLSKNEHNISQVLAKIEKIANNITKCAETFSKTKEDEFDIFGRYIAKTLRSLPKELSIAAKLAIQKSVSDIQIKAVRKEKIRSESYGFSTTTETDELK</sequence>
<dbReference type="Proteomes" id="UP000789524">
    <property type="component" value="Unassembled WGS sequence"/>
</dbReference>
<dbReference type="EMBL" id="CAKASE010000083">
    <property type="protein sequence ID" value="CAG9585596.1"/>
    <property type="molecule type" value="Genomic_DNA"/>
</dbReference>
<dbReference type="AlphaFoldDB" id="A0A8J2R8R8"/>
<protein>
    <submittedName>
        <fullName evidence="2">(African queen) hypothetical protein</fullName>
    </submittedName>
</protein>
<dbReference type="SMART" id="SM00595">
    <property type="entry name" value="MADF"/>
    <property type="match status" value="1"/>
</dbReference>
<accession>A0A8J2R8R8</accession>
<evidence type="ECO:0000313" key="2">
    <source>
        <dbReference type="EMBL" id="CAG9585596.1"/>
    </source>
</evidence>
<dbReference type="PROSITE" id="PS51029">
    <property type="entry name" value="MADF"/>
    <property type="match status" value="1"/>
</dbReference>
<name>A0A8J2R8R8_9NEOP</name>
<reference evidence="2" key="1">
    <citation type="submission" date="2021-09" db="EMBL/GenBank/DDBJ databases">
        <authorList>
            <person name="Martin H S."/>
        </authorList>
    </citation>
    <scope>NUCLEOTIDE SEQUENCE</scope>
</reference>
<evidence type="ECO:0000313" key="3">
    <source>
        <dbReference type="Proteomes" id="UP000789524"/>
    </source>
</evidence>
<dbReference type="OrthoDB" id="6629625at2759"/>
<dbReference type="InterPro" id="IPR006578">
    <property type="entry name" value="MADF-dom"/>
</dbReference>
<dbReference type="PANTHER" id="PTHR21505:SF12">
    <property type="entry name" value="MADF DOMAIN-CONTAINING PROTEIN-RELATED"/>
    <property type="match status" value="1"/>
</dbReference>
<dbReference type="Pfam" id="PF10545">
    <property type="entry name" value="MADF_DNA_bdg"/>
    <property type="match status" value="1"/>
</dbReference>
<gene>
    <name evidence="2" type="ORF">DCHRY22_LOCUS15975</name>
</gene>
<evidence type="ECO:0000259" key="1">
    <source>
        <dbReference type="PROSITE" id="PS51029"/>
    </source>
</evidence>
<proteinExistence type="predicted"/>
<keyword evidence="3" id="KW-1185">Reference proteome</keyword>
<dbReference type="PANTHER" id="PTHR21505">
    <property type="entry name" value="MADF DOMAIN-CONTAINING PROTEIN-RELATED"/>
    <property type="match status" value="1"/>
</dbReference>
<feature type="domain" description="MADF" evidence="1">
    <location>
        <begin position="12"/>
        <end position="109"/>
    </location>
</feature>
<organism evidence="2 3">
    <name type="scientific">Danaus chrysippus</name>
    <name type="common">African queen</name>
    <dbReference type="NCBI Taxonomy" id="151541"/>
    <lineage>
        <taxon>Eukaryota</taxon>
        <taxon>Metazoa</taxon>
        <taxon>Ecdysozoa</taxon>
        <taxon>Arthropoda</taxon>
        <taxon>Hexapoda</taxon>
        <taxon>Insecta</taxon>
        <taxon>Pterygota</taxon>
        <taxon>Neoptera</taxon>
        <taxon>Endopterygota</taxon>
        <taxon>Lepidoptera</taxon>
        <taxon>Glossata</taxon>
        <taxon>Ditrysia</taxon>
        <taxon>Papilionoidea</taxon>
        <taxon>Nymphalidae</taxon>
        <taxon>Danainae</taxon>
        <taxon>Danaini</taxon>
        <taxon>Danaina</taxon>
        <taxon>Danaus</taxon>
        <taxon>Anosia</taxon>
    </lineage>
</organism>
<comment type="caution">
    <text evidence="2">The sequence shown here is derived from an EMBL/GenBank/DDBJ whole genome shotgun (WGS) entry which is preliminary data.</text>
</comment>